<dbReference type="Proteomes" id="UP001589643">
    <property type="component" value="Unassembled WGS sequence"/>
</dbReference>
<name>A0ABV5ERZ3_9MICO</name>
<gene>
    <name evidence="2" type="ORF">AB7P39_07715</name>
</gene>
<keyword evidence="3" id="KW-1185">Reference proteome</keyword>
<reference evidence="2 3" key="1">
    <citation type="submission" date="2024-08" db="EMBL/GenBank/DDBJ databases">
        <title>Heavy metals resistant antinobacteria isolated from wastewater.</title>
        <authorList>
            <person name="Roman Ponce B."/>
            <person name="Blanco Mercado M.A."/>
            <person name="Avila Aldana I.N."/>
            <person name="Morales Arrieta S."/>
        </authorList>
    </citation>
    <scope>NUCLEOTIDE SEQUENCE [LARGE SCALE GENOMIC DNA]</scope>
    <source>
        <strain evidence="3">sma-1</strain>
    </source>
</reference>
<evidence type="ECO:0000313" key="3">
    <source>
        <dbReference type="Proteomes" id="UP001589643"/>
    </source>
</evidence>
<dbReference type="EMBL" id="JBHLHV010000001">
    <property type="protein sequence ID" value="MFB8892735.1"/>
    <property type="molecule type" value="Genomic_DNA"/>
</dbReference>
<evidence type="ECO:0000256" key="1">
    <source>
        <dbReference type="SAM" id="MobiDB-lite"/>
    </source>
</evidence>
<evidence type="ECO:0000313" key="2">
    <source>
        <dbReference type="EMBL" id="MFB8892735.1"/>
    </source>
</evidence>
<evidence type="ECO:0008006" key="4">
    <source>
        <dbReference type="Google" id="ProtNLM"/>
    </source>
</evidence>
<accession>A0ABV5ERZ3</accession>
<proteinExistence type="predicted"/>
<comment type="caution">
    <text evidence="2">The sequence shown here is derived from an EMBL/GenBank/DDBJ whole genome shotgun (WGS) entry which is preliminary data.</text>
</comment>
<protein>
    <recommendedName>
        <fullName evidence="4">PKD domain-containing protein</fullName>
    </recommendedName>
</protein>
<dbReference type="RefSeq" id="WP_378718143.1">
    <property type="nucleotide sequence ID" value="NZ_JBHLHV010000001.1"/>
</dbReference>
<organism evidence="2 3">
    <name type="scientific">Microbacterium plantarum</name>
    <dbReference type="NCBI Taxonomy" id="1816425"/>
    <lineage>
        <taxon>Bacteria</taxon>
        <taxon>Bacillati</taxon>
        <taxon>Actinomycetota</taxon>
        <taxon>Actinomycetes</taxon>
        <taxon>Micrococcales</taxon>
        <taxon>Microbacteriaceae</taxon>
        <taxon>Microbacterium</taxon>
    </lineage>
</organism>
<feature type="region of interest" description="Disordered" evidence="1">
    <location>
        <begin position="1"/>
        <end position="26"/>
    </location>
</feature>
<sequence length="187" mass="19524">MASREGTLPRNDVPDDAQPAPPRDCGALNRCDDFTVSLLPQATIADVASFAPQPGALSSQPAGYGVAGLPLDFLIAASQHTATGTLFDLPVTVRFTPDEIVIAPGDGSTRTVAATARTPASHTYRSRGSYVATATVRYRAEVDFGRGWRPVPGALEIPTAGYTVEVLEARGTLVDRVCTEPPSGPGC</sequence>